<proteinExistence type="inferred from homology"/>
<dbReference type="GO" id="GO:0005525">
    <property type="term" value="F:GTP binding"/>
    <property type="evidence" value="ECO:0007669"/>
    <property type="project" value="UniProtKB-KW"/>
</dbReference>
<keyword evidence="13 15" id="KW-0141">cGMP biosynthesis</keyword>
<accession>A0A1S3DGV4</accession>
<dbReference type="InterPro" id="IPR000719">
    <property type="entry name" value="Prot_kinase_dom"/>
</dbReference>
<keyword evidence="7" id="KW-1133">Transmembrane helix</keyword>
<evidence type="ECO:0000259" key="16">
    <source>
        <dbReference type="PROSITE" id="PS50011"/>
    </source>
</evidence>
<reference evidence="19" key="1">
    <citation type="submission" date="2025-08" db="UniProtKB">
        <authorList>
            <consortium name="RefSeq"/>
        </authorList>
    </citation>
    <scope>IDENTIFICATION</scope>
</reference>
<evidence type="ECO:0000256" key="15">
    <source>
        <dbReference type="RuleBase" id="RU003431"/>
    </source>
</evidence>
<protein>
    <recommendedName>
        <fullName evidence="3 15">Guanylate cyclase</fullName>
        <ecNumber evidence="3 15">4.6.1.2</ecNumber>
    </recommendedName>
</protein>
<dbReference type="RefSeq" id="XP_008481623.1">
    <property type="nucleotide sequence ID" value="XM_008483401.1"/>
</dbReference>
<dbReference type="CDD" id="cd07302">
    <property type="entry name" value="CHD"/>
    <property type="match status" value="1"/>
</dbReference>
<feature type="domain" description="Guanylate cyclase" evidence="17">
    <location>
        <begin position="1092"/>
        <end position="1123"/>
    </location>
</feature>
<dbReference type="Pfam" id="PF00211">
    <property type="entry name" value="Guanylate_cyc"/>
    <property type="match status" value="1"/>
</dbReference>
<dbReference type="EC" id="4.6.1.2" evidence="3 15"/>
<dbReference type="Proteomes" id="UP000079169">
    <property type="component" value="Unplaced"/>
</dbReference>
<dbReference type="Gene3D" id="3.30.70.1230">
    <property type="entry name" value="Nucleotide cyclase"/>
    <property type="match status" value="2"/>
</dbReference>
<keyword evidence="18" id="KW-1185">Reference proteome</keyword>
<dbReference type="AlphaFoldDB" id="A0A1S3DGV4"/>
<feature type="domain" description="Protein kinase" evidence="16">
    <location>
        <begin position="669"/>
        <end position="929"/>
    </location>
</feature>
<dbReference type="SUPFAM" id="SSF55073">
    <property type="entry name" value="Nucleotide cyclase"/>
    <property type="match status" value="1"/>
</dbReference>
<feature type="non-terminal residue" evidence="19">
    <location>
        <position position="1"/>
    </location>
</feature>
<name>A0A1S3DGV4_DIACI</name>
<dbReference type="GO" id="GO:0035556">
    <property type="term" value="P:intracellular signal transduction"/>
    <property type="evidence" value="ECO:0007669"/>
    <property type="project" value="InterPro"/>
</dbReference>
<keyword evidence="12 14" id="KW-0456">Lyase</keyword>
<evidence type="ECO:0000256" key="3">
    <source>
        <dbReference type="ARBA" id="ARBA00012202"/>
    </source>
</evidence>
<dbReference type="Gene3D" id="3.80.10.10">
    <property type="entry name" value="Ribonuclease Inhibitor"/>
    <property type="match status" value="1"/>
</dbReference>
<keyword evidence="10" id="KW-0675">Receptor</keyword>
<evidence type="ECO:0000256" key="13">
    <source>
        <dbReference type="ARBA" id="ARBA00023293"/>
    </source>
</evidence>
<feature type="domain" description="Guanylate cyclase" evidence="17">
    <location>
        <begin position="1004"/>
        <end position="1037"/>
    </location>
</feature>
<dbReference type="PANTHER" id="PTHR11920:SF501">
    <property type="entry name" value="GUANYLATE CYCLASE 32E"/>
    <property type="match status" value="1"/>
</dbReference>
<dbReference type="InterPro" id="IPR001054">
    <property type="entry name" value="A/G_cyclase"/>
</dbReference>
<evidence type="ECO:0000256" key="7">
    <source>
        <dbReference type="ARBA" id="ARBA00022989"/>
    </source>
</evidence>
<organism evidence="18 19">
    <name type="scientific">Diaphorina citri</name>
    <name type="common">Asian citrus psyllid</name>
    <dbReference type="NCBI Taxonomy" id="121845"/>
    <lineage>
        <taxon>Eukaryota</taxon>
        <taxon>Metazoa</taxon>
        <taxon>Ecdysozoa</taxon>
        <taxon>Arthropoda</taxon>
        <taxon>Hexapoda</taxon>
        <taxon>Insecta</taxon>
        <taxon>Pterygota</taxon>
        <taxon>Neoptera</taxon>
        <taxon>Paraneoptera</taxon>
        <taxon>Hemiptera</taxon>
        <taxon>Sternorrhyncha</taxon>
        <taxon>Psylloidea</taxon>
        <taxon>Psyllidae</taxon>
        <taxon>Diaphorininae</taxon>
        <taxon>Diaphorina</taxon>
    </lineage>
</organism>
<dbReference type="InterPro" id="IPR028082">
    <property type="entry name" value="Peripla_BP_I"/>
</dbReference>
<comment type="subcellular location">
    <subcellularLocation>
        <location evidence="2">Membrane</location>
        <topology evidence="2">Single-pass type I membrane protein</topology>
    </subcellularLocation>
</comment>
<keyword evidence="5" id="KW-0732">Signal</keyword>
<sequence length="1234" mass="138521">LLHYNHMLNLSEPMDHLVSGFRSVLKLSPSHPRNPNFKAICEQIKNLSTLKPFNVPHHEKLFETISVSFDVYIDEHGDAEGNYSVVTLILDSNNQLTVLPSFDVYIDEHGDAEGNYSVVTLILDSNNQLTVLPSFDVYIDEHGDAEGNYSVVTLILDSNNQLTVLPSFDVYIDEHGDAEGNYSVVTLILDSNNQLTVLPSFDVYIDEHGDAEGNYSVVTLILDSNNQLTVLPSFDVYIDEHGDAEGNYSVVTLILDSNNQLTVLPSFDVYIDEHGDAEGNYSVVTLILDSNNQLTVLPSFDVYIDEHGDAEGNYSVVTLILDSNNQLTVLPSFDVYIDEHGDAEGNYSVVTLILDSNNQLTVLPSFDVYIDEHGDAEGNYSVVTLTLDSNNQLTVLPSFDVYIDEHGDAEGNYSVVTLILDSNNQLTVLPSLTFNIYFSSSYFVHQVLTCTYVDEHGDAEGNYSVVTLTLDSNNQLTVLPSFDVYIDEHGDAEGNYSVVTLTLDSNNQLTVLPSFDVYIDEHGDAEGNYSVVTLTLDSNNQLTVLEPVGYFQYTSLHAKLPNFRYYNRSKPIQWVGGKTPVAEPECGFDNEKCESLSTNWKQTLILSLLALAGSVTLFFAIRHYRYEQKLLCLLWKVEYKDITIIPILNNEFNETTQECASTPPLSPSLVRASVIPELKLSRAYTKIGFHKSNIVALKQIHKKNIDITREIRKELKQVRELRHENIIQFIGACVEPGNTYILTAYCVRGSLEQVLANQDVHLDMMFVSSLVNDLLKGMIHLHDSEIISHGNLRSSNCLIDSRWVLQIADFGLHAFKAGQDETGQERKLRRRKLYKAPELLRQPHLPRGTQKGDVYSFGLVLYEVIGRQGPWGHLRMTDEEIITSVTQGSGLRPDTSSLDCAPSIIACMRTCWEEDPELRPDLRFVHHKLKEMNAGLKANIFDNMLAIMEKYAFNLEGLVQERTNQLTQEKKKTDALLHRMLPRSVSESLKRGDFVEPESFDSVTIYFSDIVGFTQLSAESTETGRVTTRDLLTLFFAIRHYRYEQKLLCLLWKVEYKDITIIPILNNEFDETTQECASTPPLSPSLVRASVILYGPCVAGVVGLKMPRYCLFGDTVNTASRMESSGEAFKIHISSSTFELLEKLGGYYCEERGLVQIKGKGEMRTYWLLGEDSTRRAARLSHWTSSCRILEAPDLLRSPQGTQLLPEAYNPLRHPGAQLVHGCATGPQVPEAAY</sequence>
<dbReference type="KEGG" id="dci:103518338"/>
<dbReference type="GO" id="GO:0005886">
    <property type="term" value="C:plasma membrane"/>
    <property type="evidence" value="ECO:0007669"/>
    <property type="project" value="TreeGrafter"/>
</dbReference>
<dbReference type="Pfam" id="PF07714">
    <property type="entry name" value="PK_Tyr_Ser-Thr"/>
    <property type="match status" value="1"/>
</dbReference>
<evidence type="ECO:0000256" key="5">
    <source>
        <dbReference type="ARBA" id="ARBA00022729"/>
    </source>
</evidence>
<evidence type="ECO:0000313" key="19">
    <source>
        <dbReference type="RefSeq" id="XP_008481623.1"/>
    </source>
</evidence>
<evidence type="ECO:0000256" key="9">
    <source>
        <dbReference type="ARBA" id="ARBA00023136"/>
    </source>
</evidence>
<dbReference type="SUPFAM" id="SSF56112">
    <property type="entry name" value="Protein kinase-like (PK-like)"/>
    <property type="match status" value="1"/>
</dbReference>
<evidence type="ECO:0000256" key="12">
    <source>
        <dbReference type="ARBA" id="ARBA00023239"/>
    </source>
</evidence>
<dbReference type="GO" id="GO:0004672">
    <property type="term" value="F:protein kinase activity"/>
    <property type="evidence" value="ECO:0007669"/>
    <property type="project" value="InterPro"/>
</dbReference>
<evidence type="ECO:0000256" key="1">
    <source>
        <dbReference type="ARBA" id="ARBA00001436"/>
    </source>
</evidence>
<dbReference type="FunFam" id="1.10.510.10:FF:000420">
    <property type="entry name" value="Guanylate cyclase"/>
    <property type="match status" value="1"/>
</dbReference>
<evidence type="ECO:0000256" key="14">
    <source>
        <dbReference type="RuleBase" id="RU000405"/>
    </source>
</evidence>
<dbReference type="PANTHER" id="PTHR11920">
    <property type="entry name" value="GUANYLYL CYCLASE"/>
    <property type="match status" value="1"/>
</dbReference>
<keyword evidence="11" id="KW-0325">Glycoprotein</keyword>
<dbReference type="PROSITE" id="PS50011">
    <property type="entry name" value="PROTEIN_KINASE_DOM"/>
    <property type="match status" value="1"/>
</dbReference>
<dbReference type="InterPro" id="IPR029787">
    <property type="entry name" value="Nucleotide_cyclase"/>
</dbReference>
<dbReference type="GO" id="GO:0004383">
    <property type="term" value="F:guanylate cyclase activity"/>
    <property type="evidence" value="ECO:0007669"/>
    <property type="project" value="UniProtKB-EC"/>
</dbReference>
<dbReference type="PROSITE" id="PS00452">
    <property type="entry name" value="GUANYLATE_CYCLASE_1"/>
    <property type="match status" value="1"/>
</dbReference>
<dbReference type="GO" id="GO:0007168">
    <property type="term" value="P:receptor guanylyl cyclase signaling pathway"/>
    <property type="evidence" value="ECO:0007669"/>
    <property type="project" value="TreeGrafter"/>
</dbReference>
<keyword evidence="9" id="KW-0472">Membrane</keyword>
<dbReference type="SMART" id="SM00044">
    <property type="entry name" value="CYCc"/>
    <property type="match status" value="1"/>
</dbReference>
<comment type="similarity">
    <text evidence="14">Belongs to the adenylyl cyclase class-4/guanylyl cyclase family.</text>
</comment>
<comment type="catalytic activity">
    <reaction evidence="1 15">
        <text>GTP = 3',5'-cyclic GMP + diphosphate</text>
        <dbReference type="Rhea" id="RHEA:13665"/>
        <dbReference type="ChEBI" id="CHEBI:33019"/>
        <dbReference type="ChEBI" id="CHEBI:37565"/>
        <dbReference type="ChEBI" id="CHEBI:57746"/>
        <dbReference type="EC" id="4.6.1.2"/>
    </reaction>
</comment>
<dbReference type="SUPFAM" id="SSF52058">
    <property type="entry name" value="L domain-like"/>
    <property type="match status" value="1"/>
</dbReference>
<dbReference type="STRING" id="121845.A0A1S3DGV4"/>
<dbReference type="GO" id="GO:0004016">
    <property type="term" value="F:adenylate cyclase activity"/>
    <property type="evidence" value="ECO:0007669"/>
    <property type="project" value="TreeGrafter"/>
</dbReference>
<evidence type="ECO:0000256" key="2">
    <source>
        <dbReference type="ARBA" id="ARBA00004479"/>
    </source>
</evidence>
<dbReference type="Gene3D" id="1.10.510.10">
    <property type="entry name" value="Transferase(Phosphotransferase) domain 1"/>
    <property type="match status" value="1"/>
</dbReference>
<evidence type="ECO:0000256" key="11">
    <source>
        <dbReference type="ARBA" id="ARBA00023180"/>
    </source>
</evidence>
<dbReference type="GeneID" id="103518338"/>
<evidence type="ECO:0000256" key="8">
    <source>
        <dbReference type="ARBA" id="ARBA00023134"/>
    </source>
</evidence>
<dbReference type="InterPro" id="IPR018297">
    <property type="entry name" value="A/G_cyclase_CS"/>
</dbReference>
<keyword evidence="4" id="KW-0812">Transmembrane</keyword>
<dbReference type="SUPFAM" id="SSF53822">
    <property type="entry name" value="Periplasmic binding protein-like I"/>
    <property type="match status" value="1"/>
</dbReference>
<dbReference type="InterPro" id="IPR050401">
    <property type="entry name" value="Cyclic_nucleotide_synthase"/>
</dbReference>
<gene>
    <name evidence="19" type="primary">LOC103518338</name>
</gene>
<dbReference type="GO" id="GO:0001653">
    <property type="term" value="F:peptide receptor activity"/>
    <property type="evidence" value="ECO:0007669"/>
    <property type="project" value="TreeGrafter"/>
</dbReference>
<evidence type="ECO:0000256" key="4">
    <source>
        <dbReference type="ARBA" id="ARBA00022692"/>
    </source>
</evidence>
<dbReference type="GO" id="GO:0005524">
    <property type="term" value="F:ATP binding"/>
    <property type="evidence" value="ECO:0007669"/>
    <property type="project" value="InterPro"/>
</dbReference>
<evidence type="ECO:0000313" key="18">
    <source>
        <dbReference type="Proteomes" id="UP000079169"/>
    </source>
</evidence>
<dbReference type="InterPro" id="IPR032675">
    <property type="entry name" value="LRR_dom_sf"/>
</dbReference>
<dbReference type="PaxDb" id="121845-A0A1S3DGV4"/>
<keyword evidence="8" id="KW-0342">GTP-binding</keyword>
<evidence type="ECO:0000256" key="6">
    <source>
        <dbReference type="ARBA" id="ARBA00022741"/>
    </source>
</evidence>
<dbReference type="InterPro" id="IPR001245">
    <property type="entry name" value="Ser-Thr/Tyr_kinase_cat_dom"/>
</dbReference>
<evidence type="ECO:0000256" key="10">
    <source>
        <dbReference type="ARBA" id="ARBA00023170"/>
    </source>
</evidence>
<evidence type="ECO:0000259" key="17">
    <source>
        <dbReference type="PROSITE" id="PS50125"/>
    </source>
</evidence>
<keyword evidence="6" id="KW-0547">Nucleotide-binding</keyword>
<dbReference type="InterPro" id="IPR011009">
    <property type="entry name" value="Kinase-like_dom_sf"/>
</dbReference>
<dbReference type="PROSITE" id="PS50125">
    <property type="entry name" value="GUANYLATE_CYCLASE_2"/>
    <property type="match status" value="2"/>
</dbReference>